<comment type="caution">
    <text evidence="2">The sequence shown here is derived from an EMBL/GenBank/DDBJ whole genome shotgun (WGS) entry which is preliminary data.</text>
</comment>
<evidence type="ECO:0000313" key="3">
    <source>
        <dbReference type="Proteomes" id="UP000605846"/>
    </source>
</evidence>
<evidence type="ECO:0000256" key="1">
    <source>
        <dbReference type="SAM" id="MobiDB-lite"/>
    </source>
</evidence>
<evidence type="ECO:0000313" key="2">
    <source>
        <dbReference type="EMBL" id="KAF7726498.1"/>
    </source>
</evidence>
<protein>
    <submittedName>
        <fullName evidence="2">Uncharacterized protein</fullName>
    </submittedName>
</protein>
<feature type="region of interest" description="Disordered" evidence="1">
    <location>
        <begin position="48"/>
        <end position="77"/>
    </location>
</feature>
<dbReference type="AlphaFoldDB" id="A0A8H7EPL7"/>
<reference evidence="2" key="1">
    <citation type="submission" date="2020-01" db="EMBL/GenBank/DDBJ databases">
        <title>Genome Sequencing of Three Apophysomyces-Like Fungal Strains Confirms a Novel Fungal Genus in the Mucoromycota with divergent Burkholderia-like Endosymbiotic Bacteria.</title>
        <authorList>
            <person name="Stajich J.E."/>
            <person name="Macias A.M."/>
            <person name="Carter-House D."/>
            <person name="Lovett B."/>
            <person name="Kasson L.R."/>
            <person name="Berry K."/>
            <person name="Grigoriev I."/>
            <person name="Chang Y."/>
            <person name="Spatafora J."/>
            <person name="Kasson M.T."/>
        </authorList>
    </citation>
    <scope>NUCLEOTIDE SEQUENCE</scope>
    <source>
        <strain evidence="2">NRRL A-21654</strain>
    </source>
</reference>
<dbReference type="EMBL" id="JABAYA010000078">
    <property type="protein sequence ID" value="KAF7726498.1"/>
    <property type="molecule type" value="Genomic_DNA"/>
</dbReference>
<name>A0A8H7EPL7_9FUNG</name>
<dbReference type="Proteomes" id="UP000605846">
    <property type="component" value="Unassembled WGS sequence"/>
</dbReference>
<gene>
    <name evidence="2" type="ORF">EC973_008733</name>
</gene>
<organism evidence="2 3">
    <name type="scientific">Apophysomyces ossiformis</name>
    <dbReference type="NCBI Taxonomy" id="679940"/>
    <lineage>
        <taxon>Eukaryota</taxon>
        <taxon>Fungi</taxon>
        <taxon>Fungi incertae sedis</taxon>
        <taxon>Mucoromycota</taxon>
        <taxon>Mucoromycotina</taxon>
        <taxon>Mucoromycetes</taxon>
        <taxon>Mucorales</taxon>
        <taxon>Mucorineae</taxon>
        <taxon>Mucoraceae</taxon>
        <taxon>Apophysomyces</taxon>
    </lineage>
</organism>
<proteinExistence type="predicted"/>
<accession>A0A8H7EPL7</accession>
<sequence>MYHYHTDSAETVNLLRKLVADMEAIKKRMDRQEETLNNVYNQVKQLERATNRTLENAESLRSDPTTTETRSVPRPTKKLDRINWSHIEEFGIKYGGLSRDDGSLQAAKENLERATFKAKAYLSDVYSFDDDFFRYIFRGEEYQNTINLLENEAVKNKPCIPVKMAAGSWVARRMLERSVNYERQRGRKRKRAGKYD</sequence>
<keyword evidence="3" id="KW-1185">Reference proteome</keyword>